<evidence type="ECO:0000256" key="6">
    <source>
        <dbReference type="ARBA" id="ARBA00022801"/>
    </source>
</evidence>
<evidence type="ECO:0000313" key="14">
    <source>
        <dbReference type="EMBL" id="ADI19736.1"/>
    </source>
</evidence>
<feature type="domain" description="SRP54-type proteins GTP-binding" evidence="12">
    <location>
        <begin position="102"/>
        <end position="303"/>
    </location>
</feature>
<keyword evidence="9" id="KW-0675">Receptor</keyword>
<evidence type="ECO:0000256" key="3">
    <source>
        <dbReference type="ARBA" id="ARBA00022475"/>
    </source>
</evidence>
<evidence type="ECO:0000259" key="12">
    <source>
        <dbReference type="SMART" id="SM00962"/>
    </source>
</evidence>
<reference evidence="14" key="1">
    <citation type="journal article" date="2011" name="Environ. Microbiol.">
        <title>Time-series analyses of Monterey Bay coastal microbial picoplankton using a 'genome proxy' microarray.</title>
        <authorList>
            <person name="Rich V.I."/>
            <person name="Pham V.D."/>
            <person name="Eppley J."/>
            <person name="Shi Y."/>
            <person name="DeLong E.F."/>
        </authorList>
    </citation>
    <scope>NUCLEOTIDE SEQUENCE</scope>
</reference>
<evidence type="ECO:0000256" key="1">
    <source>
        <dbReference type="ARBA" id="ARBA00004413"/>
    </source>
</evidence>
<dbReference type="GO" id="GO:0005737">
    <property type="term" value="C:cytoplasm"/>
    <property type="evidence" value="ECO:0007669"/>
    <property type="project" value="UniProtKB-ARBA"/>
</dbReference>
<evidence type="ECO:0000256" key="5">
    <source>
        <dbReference type="ARBA" id="ARBA00022741"/>
    </source>
</evidence>
<dbReference type="InterPro" id="IPR042101">
    <property type="entry name" value="SRP54_N_sf"/>
</dbReference>
<evidence type="ECO:0000259" key="13">
    <source>
        <dbReference type="SMART" id="SM00963"/>
    </source>
</evidence>
<dbReference type="NCBIfam" id="TIGR00064">
    <property type="entry name" value="ftsY"/>
    <property type="match status" value="1"/>
</dbReference>
<dbReference type="InterPro" id="IPR036225">
    <property type="entry name" value="SRP/SRP_N"/>
</dbReference>
<dbReference type="SMART" id="SM00382">
    <property type="entry name" value="AAA"/>
    <property type="match status" value="1"/>
</dbReference>
<dbReference type="Gene3D" id="1.20.120.140">
    <property type="entry name" value="Signal recognition particle SRP54, nucleotide-binding domain"/>
    <property type="match status" value="1"/>
</dbReference>
<evidence type="ECO:0000259" key="11">
    <source>
        <dbReference type="SMART" id="SM00382"/>
    </source>
</evidence>
<keyword evidence="3" id="KW-1003">Cell membrane</keyword>
<dbReference type="SUPFAM" id="SSF52540">
    <property type="entry name" value="P-loop containing nucleoside triphosphate hydrolases"/>
    <property type="match status" value="1"/>
</dbReference>
<dbReference type="Pfam" id="PF00448">
    <property type="entry name" value="SRP54"/>
    <property type="match status" value="1"/>
</dbReference>
<dbReference type="GO" id="GO:0006614">
    <property type="term" value="P:SRP-dependent cotranslational protein targeting to membrane"/>
    <property type="evidence" value="ECO:0007669"/>
    <property type="project" value="InterPro"/>
</dbReference>
<keyword evidence="5" id="KW-0547">Nucleotide-binding</keyword>
<comment type="similarity">
    <text evidence="2">Belongs to the GTP-binding SRP family.</text>
</comment>
<evidence type="ECO:0000256" key="10">
    <source>
        <dbReference type="ARBA" id="ARBA00048027"/>
    </source>
</evidence>
<dbReference type="Pfam" id="PF02881">
    <property type="entry name" value="SRP54_N"/>
    <property type="match status" value="1"/>
</dbReference>
<dbReference type="InterPro" id="IPR027417">
    <property type="entry name" value="P-loop_NTPase"/>
</dbReference>
<feature type="domain" description="AAA+ ATPase" evidence="11">
    <location>
        <begin position="101"/>
        <end position="281"/>
    </location>
</feature>
<accession>E0XZ95</accession>
<dbReference type="PANTHER" id="PTHR43134:SF1">
    <property type="entry name" value="SIGNAL RECOGNITION PARTICLE RECEPTOR SUBUNIT ALPHA"/>
    <property type="match status" value="1"/>
</dbReference>
<feature type="domain" description="Signal recognition particle SRP54 helical bundle" evidence="13">
    <location>
        <begin position="7"/>
        <end position="87"/>
    </location>
</feature>
<sequence length="305" mass="33772">MGIFEKFKLGFKKSASTFTSGLKDIITKKEIDDKTLSKVEDYLIYSDVGVEAATDIKDIIAQEKINPNKNIMEEINVILKNYIVSLMKPLENENFFYNKEKLNVVLISGVNGVGKTTTIGKIGKILKSNGNKVMFSACDTFRAAAIEQLENWATKIDVQIVKSTQGSDPASVAYKAVEQAIQNNFNHVLIDTAGRLQNKKNLMDEYKKIAHVTKKIDPDAPHDVILILDATSGQNVINQVEEFNKIIPITGLIMTKLDSTAKGGILIALARKYKLPIIAVGLGEKEDDLQIFSAEKFAEAFIQTN</sequence>
<organism evidence="14">
    <name type="scientific">uncultured bacterium EB000_36F02</name>
    <dbReference type="NCBI Taxonomy" id="710810"/>
    <lineage>
        <taxon>Bacteria</taxon>
        <taxon>environmental samples</taxon>
    </lineage>
</organism>
<proteinExistence type="inferred from homology"/>
<evidence type="ECO:0000256" key="7">
    <source>
        <dbReference type="ARBA" id="ARBA00023134"/>
    </source>
</evidence>
<dbReference type="Gene3D" id="3.40.50.300">
    <property type="entry name" value="P-loop containing nucleotide triphosphate hydrolases"/>
    <property type="match status" value="1"/>
</dbReference>
<dbReference type="InterPro" id="IPR004390">
    <property type="entry name" value="SR_rcpt_FtsY"/>
</dbReference>
<dbReference type="GO" id="GO:0003924">
    <property type="term" value="F:GTPase activity"/>
    <property type="evidence" value="ECO:0007669"/>
    <property type="project" value="TreeGrafter"/>
</dbReference>
<dbReference type="GO" id="GO:0005047">
    <property type="term" value="F:signal recognition particle binding"/>
    <property type="evidence" value="ECO:0007669"/>
    <property type="project" value="TreeGrafter"/>
</dbReference>
<dbReference type="InterPro" id="IPR000897">
    <property type="entry name" value="SRP54_GTPase_dom"/>
</dbReference>
<dbReference type="GO" id="GO:0005525">
    <property type="term" value="F:GTP binding"/>
    <property type="evidence" value="ECO:0007669"/>
    <property type="project" value="UniProtKB-KW"/>
</dbReference>
<dbReference type="AlphaFoldDB" id="E0XZ95"/>
<keyword evidence="7" id="KW-0342">GTP-binding</keyword>
<dbReference type="SMART" id="SM00962">
    <property type="entry name" value="SRP54"/>
    <property type="match status" value="1"/>
</dbReference>
<keyword evidence="4" id="KW-0963">Cytoplasm</keyword>
<protein>
    <recommendedName>
        <fullName evidence="15">SRP receptor</fullName>
    </recommendedName>
</protein>
<dbReference type="GO" id="GO:0005886">
    <property type="term" value="C:plasma membrane"/>
    <property type="evidence" value="ECO:0007669"/>
    <property type="project" value="UniProtKB-SubCell"/>
</dbReference>
<evidence type="ECO:0000256" key="9">
    <source>
        <dbReference type="ARBA" id="ARBA00023170"/>
    </source>
</evidence>
<dbReference type="InterPro" id="IPR003593">
    <property type="entry name" value="AAA+_ATPase"/>
</dbReference>
<name>E0XZ95_9BACT</name>
<dbReference type="SUPFAM" id="SSF47364">
    <property type="entry name" value="Domain of the SRP/SRP receptor G-proteins"/>
    <property type="match status" value="1"/>
</dbReference>
<evidence type="ECO:0008006" key="15">
    <source>
        <dbReference type="Google" id="ProtNLM"/>
    </source>
</evidence>
<dbReference type="InterPro" id="IPR013822">
    <property type="entry name" value="Signal_recog_particl_SRP54_hlx"/>
</dbReference>
<dbReference type="FunFam" id="3.40.50.300:FF:000053">
    <property type="entry name" value="Signal recognition particle receptor FtsY"/>
    <property type="match status" value="1"/>
</dbReference>
<comment type="catalytic activity">
    <reaction evidence="10">
        <text>GTP + H2O = GDP + phosphate + H(+)</text>
        <dbReference type="Rhea" id="RHEA:19669"/>
        <dbReference type="ChEBI" id="CHEBI:15377"/>
        <dbReference type="ChEBI" id="CHEBI:15378"/>
        <dbReference type="ChEBI" id="CHEBI:37565"/>
        <dbReference type="ChEBI" id="CHEBI:43474"/>
        <dbReference type="ChEBI" id="CHEBI:58189"/>
        <dbReference type="EC" id="3.6.5.4"/>
    </reaction>
</comment>
<dbReference type="CDD" id="cd17874">
    <property type="entry name" value="FtsY"/>
    <property type="match status" value="1"/>
</dbReference>
<comment type="subcellular location">
    <subcellularLocation>
        <location evidence="1">Cell membrane</location>
        <topology evidence="1">Peripheral membrane protein</topology>
        <orientation evidence="1">Cytoplasmic side</orientation>
    </subcellularLocation>
</comment>
<dbReference type="PANTHER" id="PTHR43134">
    <property type="entry name" value="SIGNAL RECOGNITION PARTICLE RECEPTOR SUBUNIT ALPHA"/>
    <property type="match status" value="1"/>
</dbReference>
<evidence type="ECO:0000256" key="4">
    <source>
        <dbReference type="ARBA" id="ARBA00022490"/>
    </source>
</evidence>
<evidence type="ECO:0000256" key="2">
    <source>
        <dbReference type="ARBA" id="ARBA00008531"/>
    </source>
</evidence>
<keyword evidence="8" id="KW-0472">Membrane</keyword>
<dbReference type="SMART" id="SM00963">
    <property type="entry name" value="SRP54_N"/>
    <property type="match status" value="1"/>
</dbReference>
<evidence type="ECO:0000256" key="8">
    <source>
        <dbReference type="ARBA" id="ARBA00023136"/>
    </source>
</evidence>
<dbReference type="EMBL" id="GU474931">
    <property type="protein sequence ID" value="ADI19736.1"/>
    <property type="molecule type" value="Genomic_DNA"/>
</dbReference>
<keyword evidence="6" id="KW-0378">Hydrolase</keyword>